<accession>A0A4R4UZV5</accession>
<proteinExistence type="predicted"/>
<evidence type="ECO:0000256" key="1">
    <source>
        <dbReference type="SAM" id="MobiDB-lite"/>
    </source>
</evidence>
<reference evidence="2 3" key="1">
    <citation type="submission" date="2019-03" db="EMBL/GenBank/DDBJ databases">
        <title>Draft genome sequences of novel Actinobacteria.</title>
        <authorList>
            <person name="Sahin N."/>
            <person name="Ay H."/>
            <person name="Saygin H."/>
        </authorList>
    </citation>
    <scope>NUCLEOTIDE SEQUENCE [LARGE SCALE GENOMIC DNA]</scope>
    <source>
        <strain evidence="2 3">16K404</strain>
    </source>
</reference>
<evidence type="ECO:0000313" key="3">
    <source>
        <dbReference type="Proteomes" id="UP000294744"/>
    </source>
</evidence>
<dbReference type="EMBL" id="SMKV01000004">
    <property type="protein sequence ID" value="TDC95402.1"/>
    <property type="molecule type" value="Genomic_DNA"/>
</dbReference>
<dbReference type="Proteomes" id="UP000294744">
    <property type="component" value="Unassembled WGS sequence"/>
</dbReference>
<dbReference type="AlphaFoldDB" id="A0A4R4UZV5"/>
<sequence>MSINNRNPDYRPLRDRKGRGWLWLEANARPRKKTTRSSSKPKPSVQAAVETVRPSTAREWLKHTRNRNWRPDRIVRNAHDMRAGQWSMTGEPIKFAHTGRLLDG</sequence>
<organism evidence="2 3">
    <name type="scientific">Saccharopolyspora aridisoli</name>
    <dbReference type="NCBI Taxonomy" id="2530385"/>
    <lineage>
        <taxon>Bacteria</taxon>
        <taxon>Bacillati</taxon>
        <taxon>Actinomycetota</taxon>
        <taxon>Actinomycetes</taxon>
        <taxon>Pseudonocardiales</taxon>
        <taxon>Pseudonocardiaceae</taxon>
        <taxon>Saccharopolyspora</taxon>
    </lineage>
</organism>
<dbReference type="RefSeq" id="WP_132619780.1">
    <property type="nucleotide sequence ID" value="NZ_SMKV01000004.1"/>
</dbReference>
<keyword evidence="3" id="KW-1185">Reference proteome</keyword>
<dbReference type="OrthoDB" id="950695at2"/>
<gene>
    <name evidence="2" type="ORF">E1161_04230</name>
</gene>
<feature type="region of interest" description="Disordered" evidence="1">
    <location>
        <begin position="26"/>
        <end position="64"/>
    </location>
</feature>
<evidence type="ECO:0000313" key="2">
    <source>
        <dbReference type="EMBL" id="TDC95402.1"/>
    </source>
</evidence>
<protein>
    <submittedName>
        <fullName evidence="2">Uncharacterized protein</fullName>
    </submittedName>
</protein>
<name>A0A4R4UZV5_9PSEU</name>
<comment type="caution">
    <text evidence="2">The sequence shown here is derived from an EMBL/GenBank/DDBJ whole genome shotgun (WGS) entry which is preliminary data.</text>
</comment>